<evidence type="ECO:0000313" key="3">
    <source>
        <dbReference type="Proteomes" id="UP000591272"/>
    </source>
</evidence>
<protein>
    <recommendedName>
        <fullName evidence="4">DUF2273 domain-containing protein</fullName>
    </recommendedName>
</protein>
<sequence length="67" mass="6993">MDVRVPWPVIGLVFGLALGFAGGFGGAGPFFLVLFLGALGFVVGRVVEGSIDLGEVFSQGGTRRRPR</sequence>
<dbReference type="EMBL" id="JACCBT010000001">
    <property type="protein sequence ID" value="NYE16325.1"/>
    <property type="molecule type" value="Genomic_DNA"/>
</dbReference>
<dbReference type="AlphaFoldDB" id="A0A7Y9GJ47"/>
<accession>A0A7Y9GJ47</accession>
<reference evidence="2 3" key="1">
    <citation type="submission" date="2020-07" db="EMBL/GenBank/DDBJ databases">
        <title>Sequencing the genomes of 1000 actinobacteria strains.</title>
        <authorList>
            <person name="Klenk H.-P."/>
        </authorList>
    </citation>
    <scope>NUCLEOTIDE SEQUENCE [LARGE SCALE GENOMIC DNA]</scope>
    <source>
        <strain evidence="2 3">DSM 43461</strain>
    </source>
</reference>
<evidence type="ECO:0000256" key="1">
    <source>
        <dbReference type="SAM" id="Phobius"/>
    </source>
</evidence>
<keyword evidence="1" id="KW-1133">Transmembrane helix</keyword>
<dbReference type="RefSeq" id="WP_179836881.1">
    <property type="nucleotide sequence ID" value="NZ_BMRD01000017.1"/>
</dbReference>
<proteinExistence type="predicted"/>
<name>A0A7Y9GJ47_9ACTN</name>
<dbReference type="Proteomes" id="UP000591272">
    <property type="component" value="Unassembled WGS sequence"/>
</dbReference>
<evidence type="ECO:0000313" key="2">
    <source>
        <dbReference type="EMBL" id="NYE16325.1"/>
    </source>
</evidence>
<feature type="transmembrane region" description="Helical" evidence="1">
    <location>
        <begin position="7"/>
        <end position="24"/>
    </location>
</feature>
<keyword evidence="1" id="KW-0812">Transmembrane</keyword>
<organism evidence="2 3">
    <name type="scientific">Actinomadura citrea</name>
    <dbReference type="NCBI Taxonomy" id="46158"/>
    <lineage>
        <taxon>Bacteria</taxon>
        <taxon>Bacillati</taxon>
        <taxon>Actinomycetota</taxon>
        <taxon>Actinomycetes</taxon>
        <taxon>Streptosporangiales</taxon>
        <taxon>Thermomonosporaceae</taxon>
        <taxon>Actinomadura</taxon>
    </lineage>
</organism>
<gene>
    <name evidence="2" type="ORF">BJ999_006621</name>
</gene>
<comment type="caution">
    <text evidence="2">The sequence shown here is derived from an EMBL/GenBank/DDBJ whole genome shotgun (WGS) entry which is preliminary data.</text>
</comment>
<evidence type="ECO:0008006" key="4">
    <source>
        <dbReference type="Google" id="ProtNLM"/>
    </source>
</evidence>
<keyword evidence="1" id="KW-0472">Membrane</keyword>
<keyword evidence="3" id="KW-1185">Reference proteome</keyword>